<proteinExistence type="predicted"/>
<dbReference type="RefSeq" id="WP_348386146.1">
    <property type="nucleotide sequence ID" value="NZ_CP134146.1"/>
</dbReference>
<dbReference type="InterPro" id="IPR011059">
    <property type="entry name" value="Metal-dep_hydrolase_composite"/>
</dbReference>
<name>A0ABY9TDR1_9GAMM</name>
<dbReference type="InterPro" id="IPR023100">
    <property type="entry name" value="D-aminoacylase_insert_dom_sf"/>
</dbReference>
<keyword evidence="3" id="KW-1185">Reference proteome</keyword>
<evidence type="ECO:0000256" key="1">
    <source>
        <dbReference type="SAM" id="SignalP"/>
    </source>
</evidence>
<accession>A0ABY9TDR1</accession>
<dbReference type="PANTHER" id="PTHR11647:SF1">
    <property type="entry name" value="COLLAPSIN RESPONSE MEDIATOR PROTEIN"/>
    <property type="match status" value="1"/>
</dbReference>
<dbReference type="Gene3D" id="3.30.1490.130">
    <property type="entry name" value="D-aminoacylase. Domain 3"/>
    <property type="match status" value="1"/>
</dbReference>
<dbReference type="InterPro" id="IPR050378">
    <property type="entry name" value="Metallo-dep_Hydrolases_sf"/>
</dbReference>
<organism evidence="2 3">
    <name type="scientific">Thalassotalea nanhaiensis</name>
    <dbReference type="NCBI Taxonomy" id="3065648"/>
    <lineage>
        <taxon>Bacteria</taxon>
        <taxon>Pseudomonadati</taxon>
        <taxon>Pseudomonadota</taxon>
        <taxon>Gammaproteobacteria</taxon>
        <taxon>Alteromonadales</taxon>
        <taxon>Colwelliaceae</taxon>
        <taxon>Thalassotalea</taxon>
    </lineage>
</organism>
<dbReference type="InterPro" id="IPR032466">
    <property type="entry name" value="Metal_Hydrolase"/>
</dbReference>
<feature type="signal peptide" evidence="1">
    <location>
        <begin position="1"/>
        <end position="26"/>
    </location>
</feature>
<dbReference type="SUPFAM" id="SSF51338">
    <property type="entry name" value="Composite domain of metallo-dependent hydrolases"/>
    <property type="match status" value="1"/>
</dbReference>
<reference evidence="3" key="1">
    <citation type="submission" date="2023-09" db="EMBL/GenBank/DDBJ databases">
        <authorList>
            <person name="Li S."/>
            <person name="Li X."/>
            <person name="Zhang C."/>
            <person name="Zhao Z."/>
        </authorList>
    </citation>
    <scope>NUCLEOTIDE SEQUENCE [LARGE SCALE GENOMIC DNA]</scope>
    <source>
        <strain evidence="3">SQ345</strain>
    </source>
</reference>
<evidence type="ECO:0008006" key="4">
    <source>
        <dbReference type="Google" id="ProtNLM"/>
    </source>
</evidence>
<dbReference type="Gene3D" id="2.30.40.10">
    <property type="entry name" value="Urease, subunit C, domain 1"/>
    <property type="match status" value="1"/>
</dbReference>
<dbReference type="Gene3D" id="3.20.20.140">
    <property type="entry name" value="Metal-dependent hydrolases"/>
    <property type="match status" value="1"/>
</dbReference>
<sequence>MTIAPKFQLTSFVKVSVLALLSLAIAACSSTDGGNAPESYDIVINNGRVIDPETKFDGIRNVGVKDGRIVTITEDAITGNDTIDATGFVVSPGFIDTHTHSSVKYNIKMAMMDGVTTAMDYELGGMNIGAWYDQEMGQWPINYGTCVSHEQARMMVLDKLNLTEPIDAKDAFTLRAKSKEDGMESWSVQVSTKAELENITKILDENLRQGALCIGTTVGYAAVGISSYELFEVQRTAARYGRPIGSHTRYHGTNKPPQEATLGADEVILNAMILDAPLVYSHNNDWGWWEIEEKLSIAREKGYNMWAEYYPYEAVSTAIGAAPLAPEIFINVLGYSYEDAMYDPTQSKFLSQAEYEDVLAKDPGRTVIVYNRMRTEWMPDWLTLENVTIGSDAMWSNNPEDNWDTDPAKYAGHPRTSGSHTTILRLGREHKVSLTQSISQLSYWPAKFLGKTGLTFFDERGRIQEGMVADIVIFDPKTVKEGSSYDVGQNGLPPIGLPHVIVNGKFVKRDNQAIKEMAGLPVRYPVEETGRWQPVKAKQIK</sequence>
<dbReference type="Proteomes" id="UP001248581">
    <property type="component" value="Chromosome"/>
</dbReference>
<dbReference type="SUPFAM" id="SSF51556">
    <property type="entry name" value="Metallo-dependent hydrolases"/>
    <property type="match status" value="1"/>
</dbReference>
<keyword evidence="1" id="KW-0732">Signal</keyword>
<protein>
    <recommendedName>
        <fullName evidence="4">Aminoacylase</fullName>
    </recommendedName>
</protein>
<gene>
    <name evidence="2" type="ORF">RI845_10615</name>
</gene>
<evidence type="ECO:0000313" key="2">
    <source>
        <dbReference type="EMBL" id="WNC66982.1"/>
    </source>
</evidence>
<feature type="chain" id="PRO_5046959813" description="Aminoacylase" evidence="1">
    <location>
        <begin position="27"/>
        <end position="541"/>
    </location>
</feature>
<dbReference type="PANTHER" id="PTHR11647">
    <property type="entry name" value="HYDRANTOINASE/DIHYDROPYRIMIDINASE FAMILY MEMBER"/>
    <property type="match status" value="1"/>
</dbReference>
<dbReference type="PROSITE" id="PS51257">
    <property type="entry name" value="PROKAR_LIPOPROTEIN"/>
    <property type="match status" value="1"/>
</dbReference>
<dbReference type="EMBL" id="CP134146">
    <property type="protein sequence ID" value="WNC66982.1"/>
    <property type="molecule type" value="Genomic_DNA"/>
</dbReference>
<evidence type="ECO:0000313" key="3">
    <source>
        <dbReference type="Proteomes" id="UP001248581"/>
    </source>
</evidence>